<gene>
    <name evidence="2" type="ORF">ABIF63_007168</name>
</gene>
<sequence>MHRPVDVVFPRRALLSGLHGIAAGRTTRPTEVAITPHVAAGSARPLRSHQLAASEPEDGDANSASNSLAAFRTGVLNPSVNRP</sequence>
<proteinExistence type="predicted"/>
<reference evidence="2 3" key="1">
    <citation type="submission" date="2024-06" db="EMBL/GenBank/DDBJ databases">
        <title>Genomic Encyclopedia of Type Strains, Phase V (KMG-V): Genome sequencing to study the core and pangenomes of soil and plant-associated prokaryotes.</title>
        <authorList>
            <person name="Whitman W."/>
        </authorList>
    </citation>
    <scope>NUCLEOTIDE SEQUENCE [LARGE SCALE GENOMIC DNA]</scope>
    <source>
        <strain evidence="2 3">USDA 160</strain>
    </source>
</reference>
<comment type="caution">
    <text evidence="2">The sequence shown here is derived from an EMBL/GenBank/DDBJ whole genome shotgun (WGS) entry which is preliminary data.</text>
</comment>
<protein>
    <submittedName>
        <fullName evidence="2">Uncharacterized protein</fullName>
    </submittedName>
</protein>
<evidence type="ECO:0000313" key="3">
    <source>
        <dbReference type="Proteomes" id="UP001549291"/>
    </source>
</evidence>
<evidence type="ECO:0000313" key="2">
    <source>
        <dbReference type="EMBL" id="MET4723062.1"/>
    </source>
</evidence>
<name>A0ABV2S1L3_BRAJP</name>
<dbReference type="EMBL" id="JBEPTQ010000002">
    <property type="protein sequence ID" value="MET4723062.1"/>
    <property type="molecule type" value="Genomic_DNA"/>
</dbReference>
<keyword evidence="3" id="KW-1185">Reference proteome</keyword>
<organism evidence="2 3">
    <name type="scientific">Bradyrhizobium japonicum</name>
    <dbReference type="NCBI Taxonomy" id="375"/>
    <lineage>
        <taxon>Bacteria</taxon>
        <taxon>Pseudomonadati</taxon>
        <taxon>Pseudomonadota</taxon>
        <taxon>Alphaproteobacteria</taxon>
        <taxon>Hyphomicrobiales</taxon>
        <taxon>Nitrobacteraceae</taxon>
        <taxon>Bradyrhizobium</taxon>
    </lineage>
</organism>
<evidence type="ECO:0000256" key="1">
    <source>
        <dbReference type="SAM" id="MobiDB-lite"/>
    </source>
</evidence>
<feature type="region of interest" description="Disordered" evidence="1">
    <location>
        <begin position="39"/>
        <end position="83"/>
    </location>
</feature>
<dbReference type="Proteomes" id="UP001549291">
    <property type="component" value="Unassembled WGS sequence"/>
</dbReference>
<accession>A0ABV2S1L3</accession>